<organism evidence="3 4">
    <name type="scientific">Prymnesium parvum</name>
    <name type="common">Toxic golden alga</name>
    <dbReference type="NCBI Taxonomy" id="97485"/>
    <lineage>
        <taxon>Eukaryota</taxon>
        <taxon>Haptista</taxon>
        <taxon>Haptophyta</taxon>
        <taxon>Prymnesiophyceae</taxon>
        <taxon>Prymnesiales</taxon>
        <taxon>Prymnesiaceae</taxon>
        <taxon>Prymnesium</taxon>
    </lineage>
</organism>
<dbReference type="AlphaFoldDB" id="A0AB34JA62"/>
<feature type="compositionally biased region" description="Polar residues" evidence="2">
    <location>
        <begin position="279"/>
        <end position="296"/>
    </location>
</feature>
<evidence type="ECO:0000313" key="4">
    <source>
        <dbReference type="Proteomes" id="UP001515480"/>
    </source>
</evidence>
<accession>A0AB34JA62</accession>
<feature type="compositionally biased region" description="Low complexity" evidence="2">
    <location>
        <begin position="267"/>
        <end position="278"/>
    </location>
</feature>
<dbReference type="Proteomes" id="UP001515480">
    <property type="component" value="Unassembled WGS sequence"/>
</dbReference>
<protein>
    <recommendedName>
        <fullName evidence="5">C2 NT-type domain-containing protein</fullName>
    </recommendedName>
</protein>
<reference evidence="3 4" key="1">
    <citation type="journal article" date="2024" name="Science">
        <title>Giant polyketide synthase enzymes in the biosynthesis of giant marine polyether toxins.</title>
        <authorList>
            <person name="Fallon T.R."/>
            <person name="Shende V.V."/>
            <person name="Wierzbicki I.H."/>
            <person name="Pendleton A.L."/>
            <person name="Watervoot N.F."/>
            <person name="Auber R.P."/>
            <person name="Gonzalez D.J."/>
            <person name="Wisecaver J.H."/>
            <person name="Moore B.S."/>
        </authorList>
    </citation>
    <scope>NUCLEOTIDE SEQUENCE [LARGE SCALE GENOMIC DNA]</scope>
    <source>
        <strain evidence="3 4">12B1</strain>
    </source>
</reference>
<evidence type="ECO:0000256" key="2">
    <source>
        <dbReference type="SAM" id="MobiDB-lite"/>
    </source>
</evidence>
<evidence type="ECO:0000256" key="1">
    <source>
        <dbReference type="SAM" id="Coils"/>
    </source>
</evidence>
<comment type="caution">
    <text evidence="3">The sequence shown here is derived from an EMBL/GenBank/DDBJ whole genome shotgun (WGS) entry which is preliminary data.</text>
</comment>
<feature type="compositionally biased region" description="Basic and acidic residues" evidence="2">
    <location>
        <begin position="177"/>
        <end position="191"/>
    </location>
</feature>
<keyword evidence="4" id="KW-1185">Reference proteome</keyword>
<feature type="compositionally biased region" description="Basic residues" evidence="2">
    <location>
        <begin position="219"/>
        <end position="231"/>
    </location>
</feature>
<evidence type="ECO:0008006" key="5">
    <source>
        <dbReference type="Google" id="ProtNLM"/>
    </source>
</evidence>
<feature type="region of interest" description="Disordered" evidence="2">
    <location>
        <begin position="261"/>
        <end position="296"/>
    </location>
</feature>
<proteinExistence type="predicted"/>
<keyword evidence="1" id="KW-0175">Coiled coil</keyword>
<evidence type="ECO:0000313" key="3">
    <source>
        <dbReference type="EMBL" id="KAL1515645.1"/>
    </source>
</evidence>
<sequence>MAADSNYSITIKVAWLKQKVDEDKKQPLLEFDEQQSYTFDSRSTSFRMVKHSCSYPAPPHKVRMWCSSLGASTELPSTMDLNLFINTFELITEERHSLEMAHLCGGETIAFEMLQGEQVSELSTFILGTSVKAVSAAAKIQSKRPAVNIPSLPAQKATGAAPSTAPVVPLRTSQSSVEERQRLRELRSGEAKERERLAMELIAEEEEEARKREREKEKKKAKKQKQKAKKNAKPDDKDDEDEDDKGDELDAAGKLESVLFSQRKDPAASPSKAPPTTTNLLTGSTHSTDAAGKSSTISPVMHSPCVSPLHASALQQLYFEGEESFLSMSTDPDAAGISALQTQLEQMRIQVVKSRDVIRALVLRCLEERKAKEAAFQQVEQLQRKLMELDCAKGSRSTNHEGLEPIK</sequence>
<feature type="compositionally biased region" description="Basic and acidic residues" evidence="2">
    <location>
        <begin position="208"/>
        <end position="218"/>
    </location>
</feature>
<dbReference type="EMBL" id="JBGBPQ010000011">
    <property type="protein sequence ID" value="KAL1515645.1"/>
    <property type="molecule type" value="Genomic_DNA"/>
</dbReference>
<name>A0AB34JA62_PRYPA</name>
<feature type="region of interest" description="Disordered" evidence="2">
    <location>
        <begin position="206"/>
        <end position="248"/>
    </location>
</feature>
<feature type="coiled-coil region" evidence="1">
    <location>
        <begin position="365"/>
        <end position="392"/>
    </location>
</feature>
<gene>
    <name evidence="3" type="ORF">AB1Y20_002263</name>
</gene>
<feature type="region of interest" description="Disordered" evidence="2">
    <location>
        <begin position="151"/>
        <end position="191"/>
    </location>
</feature>
<feature type="compositionally biased region" description="Acidic residues" evidence="2">
    <location>
        <begin position="237"/>
        <end position="248"/>
    </location>
</feature>